<gene>
    <name evidence="2" type="ORF">IDH45_29610</name>
</gene>
<dbReference type="AlphaFoldDB" id="A0A927CGB9"/>
<keyword evidence="3" id="KW-1185">Reference proteome</keyword>
<keyword evidence="1" id="KW-0812">Transmembrane</keyword>
<keyword evidence="1" id="KW-0472">Membrane</keyword>
<accession>A0A927CGB9</accession>
<reference evidence="2" key="1">
    <citation type="submission" date="2020-09" db="EMBL/GenBank/DDBJ databases">
        <title>A novel bacterium of genus Paenibacillus, isolated from South China Sea.</title>
        <authorList>
            <person name="Huang H."/>
            <person name="Mo K."/>
            <person name="Hu Y."/>
        </authorList>
    </citation>
    <scope>NUCLEOTIDE SEQUENCE</scope>
    <source>
        <strain evidence="2">IB182363</strain>
    </source>
</reference>
<proteinExistence type="predicted"/>
<dbReference type="Proteomes" id="UP000639396">
    <property type="component" value="Unassembled WGS sequence"/>
</dbReference>
<evidence type="ECO:0000313" key="2">
    <source>
        <dbReference type="EMBL" id="MBD2866138.1"/>
    </source>
</evidence>
<evidence type="ECO:0000256" key="1">
    <source>
        <dbReference type="SAM" id="Phobius"/>
    </source>
</evidence>
<protein>
    <submittedName>
        <fullName evidence="2">Uncharacterized protein</fullName>
    </submittedName>
</protein>
<name>A0A927CGB9_9BACL</name>
<dbReference type="EMBL" id="JACXJA010000053">
    <property type="protein sequence ID" value="MBD2866138.1"/>
    <property type="molecule type" value="Genomic_DNA"/>
</dbReference>
<feature type="transmembrane region" description="Helical" evidence="1">
    <location>
        <begin position="23"/>
        <end position="47"/>
    </location>
</feature>
<keyword evidence="1" id="KW-1133">Transmembrane helix</keyword>
<evidence type="ECO:0000313" key="3">
    <source>
        <dbReference type="Proteomes" id="UP000639396"/>
    </source>
</evidence>
<sequence>MSHTQQNVAIGNQTAPVVSFKDWMITILLMAIPIVNIVMLFVWGFGGNTNPSKANYAKAALIWVAIGIVLYVVVFVLILGSMFSEMSSYY</sequence>
<organism evidence="2 3">
    <name type="scientific">Paenibacillus oceani</name>
    <dbReference type="NCBI Taxonomy" id="2772510"/>
    <lineage>
        <taxon>Bacteria</taxon>
        <taxon>Bacillati</taxon>
        <taxon>Bacillota</taxon>
        <taxon>Bacilli</taxon>
        <taxon>Bacillales</taxon>
        <taxon>Paenibacillaceae</taxon>
        <taxon>Paenibacillus</taxon>
    </lineage>
</organism>
<comment type="caution">
    <text evidence="2">The sequence shown here is derived from an EMBL/GenBank/DDBJ whole genome shotgun (WGS) entry which is preliminary data.</text>
</comment>
<feature type="transmembrane region" description="Helical" evidence="1">
    <location>
        <begin position="59"/>
        <end position="83"/>
    </location>
</feature>